<dbReference type="InterPro" id="IPR009057">
    <property type="entry name" value="Homeodomain-like_sf"/>
</dbReference>
<dbReference type="EMBL" id="DWWS01000070">
    <property type="protein sequence ID" value="HJC25739.1"/>
    <property type="molecule type" value="Genomic_DNA"/>
</dbReference>
<feature type="domain" description="Mor transcription activator" evidence="1">
    <location>
        <begin position="6"/>
        <end position="83"/>
    </location>
</feature>
<dbReference type="NCBIfam" id="NF040785">
    <property type="entry name" value="CD3324_fam"/>
    <property type="match status" value="1"/>
</dbReference>
<comment type="caution">
    <text evidence="2">The sequence shown here is derived from an EMBL/GenBank/DDBJ whole genome shotgun (WGS) entry which is preliminary data.</text>
</comment>
<evidence type="ECO:0000313" key="3">
    <source>
        <dbReference type="Proteomes" id="UP000823891"/>
    </source>
</evidence>
<evidence type="ECO:0000259" key="1">
    <source>
        <dbReference type="Pfam" id="PF08765"/>
    </source>
</evidence>
<dbReference type="AlphaFoldDB" id="A0A9D2SR61"/>
<dbReference type="InterPro" id="IPR014875">
    <property type="entry name" value="Mor_transcription_activator"/>
</dbReference>
<name>A0A9D2SR61_9FIRM</name>
<dbReference type="InterPro" id="IPR052411">
    <property type="entry name" value="c-mor_Regulatory_Protein"/>
</dbReference>
<dbReference type="SUPFAM" id="SSF46689">
    <property type="entry name" value="Homeodomain-like"/>
    <property type="match status" value="1"/>
</dbReference>
<proteinExistence type="predicted"/>
<reference evidence="2" key="2">
    <citation type="submission" date="2021-04" db="EMBL/GenBank/DDBJ databases">
        <authorList>
            <person name="Gilroy R."/>
        </authorList>
    </citation>
    <scope>NUCLEOTIDE SEQUENCE</scope>
    <source>
        <strain evidence="2">USAMLcec2-132</strain>
    </source>
</reference>
<gene>
    <name evidence="2" type="ORF">H9761_18925</name>
</gene>
<feature type="non-terminal residue" evidence="2">
    <location>
        <position position="1"/>
    </location>
</feature>
<evidence type="ECO:0000313" key="2">
    <source>
        <dbReference type="EMBL" id="HJC25739.1"/>
    </source>
</evidence>
<dbReference type="PANTHER" id="PTHR37812:SF1">
    <property type="entry name" value="MU-LIKE PROPHAGE FLUMU PROTEIN C"/>
    <property type="match status" value="1"/>
</dbReference>
<dbReference type="Pfam" id="PF08765">
    <property type="entry name" value="Mor"/>
    <property type="match status" value="1"/>
</dbReference>
<protein>
    <recommendedName>
        <fullName evidence="1">Mor transcription activator domain-containing protein</fullName>
    </recommendedName>
</protein>
<accession>A0A9D2SR61</accession>
<dbReference type="PANTHER" id="PTHR37812">
    <property type="entry name" value="MU-LIKE PROPHAGE FLUMU PROTEIN C"/>
    <property type="match status" value="1"/>
</dbReference>
<dbReference type="Gene3D" id="1.10.10.60">
    <property type="entry name" value="Homeodomain-like"/>
    <property type="match status" value="1"/>
</dbReference>
<dbReference type="InterPro" id="IPR049739">
    <property type="entry name" value="YraL-like"/>
</dbReference>
<dbReference type="Proteomes" id="UP000823891">
    <property type="component" value="Unassembled WGS sequence"/>
</dbReference>
<sequence>INANEILPKELIDEIQRYVQGVNLYIPKIFDKKRTDSEYKKELFERNMEIYEMFQSGNTVSELAEMYYLSDKSIYRILGKIRNQ</sequence>
<reference evidence="2" key="1">
    <citation type="journal article" date="2021" name="PeerJ">
        <title>Extensive microbial diversity within the chicken gut microbiome revealed by metagenomics and culture.</title>
        <authorList>
            <person name="Gilroy R."/>
            <person name="Ravi A."/>
            <person name="Getino M."/>
            <person name="Pursley I."/>
            <person name="Horton D.L."/>
            <person name="Alikhan N.F."/>
            <person name="Baker D."/>
            <person name="Gharbi K."/>
            <person name="Hall N."/>
            <person name="Watson M."/>
            <person name="Adriaenssens E.M."/>
            <person name="Foster-Nyarko E."/>
            <person name="Jarju S."/>
            <person name="Secka A."/>
            <person name="Antonio M."/>
            <person name="Oren A."/>
            <person name="Chaudhuri R.R."/>
            <person name="La Ragione R."/>
            <person name="Hildebrand F."/>
            <person name="Pallen M.J."/>
        </authorList>
    </citation>
    <scope>NUCLEOTIDE SEQUENCE</scope>
    <source>
        <strain evidence="2">USAMLcec2-132</strain>
    </source>
</reference>
<organism evidence="2 3">
    <name type="scientific">Candidatus Eisenbergiella merdavium</name>
    <dbReference type="NCBI Taxonomy" id="2838551"/>
    <lineage>
        <taxon>Bacteria</taxon>
        <taxon>Bacillati</taxon>
        <taxon>Bacillota</taxon>
        <taxon>Clostridia</taxon>
        <taxon>Lachnospirales</taxon>
        <taxon>Lachnospiraceae</taxon>
        <taxon>Eisenbergiella</taxon>
    </lineage>
</organism>